<reference evidence="1 2" key="1">
    <citation type="journal article" date="2015" name="Nature">
        <title>rRNA introns, odd ribosomes, and small enigmatic genomes across a large radiation of phyla.</title>
        <authorList>
            <person name="Brown C.T."/>
            <person name="Hug L.A."/>
            <person name="Thomas B.C."/>
            <person name="Sharon I."/>
            <person name="Castelle C.J."/>
            <person name="Singh A."/>
            <person name="Wilkins M.J."/>
            <person name="Williams K.H."/>
            <person name="Banfield J.F."/>
        </authorList>
    </citation>
    <scope>NUCLEOTIDE SEQUENCE [LARGE SCALE GENOMIC DNA]</scope>
</reference>
<gene>
    <name evidence="1" type="ORF">UX03_C0042G0005</name>
</gene>
<feature type="non-terminal residue" evidence="1">
    <location>
        <position position="27"/>
    </location>
</feature>
<organism evidence="1 2">
    <name type="scientific">Candidatus Woesebacteria bacterium GW2011_GWE1_45_18</name>
    <dbReference type="NCBI Taxonomy" id="1618598"/>
    <lineage>
        <taxon>Bacteria</taxon>
        <taxon>Candidatus Woeseibacteriota</taxon>
    </lineage>
</organism>
<accession>A0A0G1P7V7</accession>
<dbReference type="Proteomes" id="UP000034086">
    <property type="component" value="Unassembled WGS sequence"/>
</dbReference>
<sequence length="27" mass="3071">MKIKNWLLIAVLALAAVLRLWNLPNVP</sequence>
<dbReference type="AlphaFoldDB" id="A0A0G1P7V7"/>
<evidence type="ECO:0000313" key="1">
    <source>
        <dbReference type="EMBL" id="KKU01388.1"/>
    </source>
</evidence>
<dbReference type="EMBL" id="LCKQ01000042">
    <property type="protein sequence ID" value="KKU01388.1"/>
    <property type="molecule type" value="Genomic_DNA"/>
</dbReference>
<evidence type="ECO:0000313" key="2">
    <source>
        <dbReference type="Proteomes" id="UP000034086"/>
    </source>
</evidence>
<name>A0A0G1P7V7_9BACT</name>
<proteinExistence type="predicted"/>
<comment type="caution">
    <text evidence="1">The sequence shown here is derived from an EMBL/GenBank/DDBJ whole genome shotgun (WGS) entry which is preliminary data.</text>
</comment>
<protein>
    <submittedName>
        <fullName evidence="1">Uncharacterized protein</fullName>
    </submittedName>
</protein>